<comment type="similarity">
    <text evidence="1">Belongs to the 'phage' integrase family.</text>
</comment>
<dbReference type="PANTHER" id="PTHR30349">
    <property type="entry name" value="PHAGE INTEGRASE-RELATED"/>
    <property type="match status" value="1"/>
</dbReference>
<evidence type="ECO:0000313" key="5">
    <source>
        <dbReference type="EMBL" id="MCL6216883.1"/>
    </source>
</evidence>
<evidence type="ECO:0000313" key="6">
    <source>
        <dbReference type="Proteomes" id="UP001139521"/>
    </source>
</evidence>
<dbReference type="CDD" id="cd01185">
    <property type="entry name" value="INTN1_C_like"/>
    <property type="match status" value="1"/>
</dbReference>
<evidence type="ECO:0000259" key="4">
    <source>
        <dbReference type="PROSITE" id="PS51898"/>
    </source>
</evidence>
<gene>
    <name evidence="5" type="ORF">L1967_01125</name>
</gene>
<dbReference type="InterPro" id="IPR010998">
    <property type="entry name" value="Integrase_recombinase_N"/>
</dbReference>
<dbReference type="PANTHER" id="PTHR30349:SF64">
    <property type="entry name" value="PROPHAGE INTEGRASE INTD-RELATED"/>
    <property type="match status" value="1"/>
</dbReference>
<dbReference type="PROSITE" id="PS51898">
    <property type="entry name" value="TYR_RECOMBINASE"/>
    <property type="match status" value="1"/>
</dbReference>
<accession>A0A9X1ZR64</accession>
<dbReference type="InterPro" id="IPR050090">
    <property type="entry name" value="Tyrosine_recombinase_XerCD"/>
</dbReference>
<dbReference type="Pfam" id="PF17293">
    <property type="entry name" value="Arm-DNA-bind_5"/>
    <property type="match status" value="1"/>
</dbReference>
<dbReference type="GO" id="GO:0003677">
    <property type="term" value="F:DNA binding"/>
    <property type="evidence" value="ECO:0007669"/>
    <property type="project" value="UniProtKB-KW"/>
</dbReference>
<dbReference type="SUPFAM" id="SSF56349">
    <property type="entry name" value="DNA breaking-rejoining enzymes"/>
    <property type="match status" value="1"/>
</dbReference>
<reference evidence="5" key="1">
    <citation type="submission" date="2022-01" db="EMBL/GenBank/DDBJ databases">
        <title>Genome sequencing of Zunongwangia sp. M21534 genome.</title>
        <authorList>
            <person name="Chen Y."/>
            <person name="Dong C."/>
            <person name="Shao Z."/>
        </authorList>
    </citation>
    <scope>NUCLEOTIDE SEQUENCE</scope>
    <source>
        <strain evidence="5">MCCC M21534</strain>
    </source>
</reference>
<dbReference type="GO" id="GO:0015074">
    <property type="term" value="P:DNA integration"/>
    <property type="evidence" value="ECO:0007669"/>
    <property type="project" value="InterPro"/>
</dbReference>
<protein>
    <submittedName>
        <fullName evidence="5">Site-specific integrase</fullName>
    </submittedName>
</protein>
<evidence type="ECO:0000256" key="2">
    <source>
        <dbReference type="ARBA" id="ARBA00023125"/>
    </source>
</evidence>
<keyword evidence="2" id="KW-0238">DNA-binding</keyword>
<dbReference type="AlphaFoldDB" id="A0A9X1ZR64"/>
<dbReference type="InterPro" id="IPR035386">
    <property type="entry name" value="Arm-DNA-bind_5"/>
</dbReference>
<dbReference type="InterPro" id="IPR002104">
    <property type="entry name" value="Integrase_catalytic"/>
</dbReference>
<evidence type="ECO:0000256" key="3">
    <source>
        <dbReference type="ARBA" id="ARBA00023172"/>
    </source>
</evidence>
<keyword evidence="6" id="KW-1185">Reference proteome</keyword>
<proteinExistence type="inferred from homology"/>
<dbReference type="Gene3D" id="1.10.150.130">
    <property type="match status" value="1"/>
</dbReference>
<dbReference type="Pfam" id="PF13102">
    <property type="entry name" value="Phage_int_SAM_5"/>
    <property type="match status" value="1"/>
</dbReference>
<keyword evidence="3" id="KW-0233">DNA recombination</keyword>
<evidence type="ECO:0000256" key="1">
    <source>
        <dbReference type="ARBA" id="ARBA00008857"/>
    </source>
</evidence>
<organism evidence="5 6">
    <name type="scientific">Zunongwangia pacifica</name>
    <dbReference type="NCBI Taxonomy" id="2911062"/>
    <lineage>
        <taxon>Bacteria</taxon>
        <taxon>Pseudomonadati</taxon>
        <taxon>Bacteroidota</taxon>
        <taxon>Flavobacteriia</taxon>
        <taxon>Flavobacteriales</taxon>
        <taxon>Flavobacteriaceae</taxon>
        <taxon>Zunongwangia</taxon>
    </lineage>
</organism>
<dbReference type="InterPro" id="IPR013762">
    <property type="entry name" value="Integrase-like_cat_sf"/>
</dbReference>
<dbReference type="RefSeq" id="WP_249599868.1">
    <property type="nucleotide sequence ID" value="NZ_JAKHSK010000001.1"/>
</dbReference>
<dbReference type="InterPro" id="IPR011010">
    <property type="entry name" value="DNA_brk_join_enz"/>
</dbReference>
<sequence length="421" mass="48807">MEQTKRSTFKLLFYLKKNEPKKNGTVAIMGRITIDGKAASFSTKLEITPSNWDLKHGRVPGKSKQALSTNTKLDNIRLRIDKHYEELLKYDGFVTPQKLKLSFLGVGIMEDAILKVFQAHNDDFAKMVAKRERSQSTHNKYKIVYNHLAEFIKLRYLREDMAFKELTSDFIREFDFYLRVDKECTHNTVWVYTMPVLRIVELAIKKGMIRNNPFEDYEITMKEADRGFLLKGDVEKIMLCQLPKKRYELVRDLFVFSCFTGLSYADIKKLKRNNIQNFFDGHQWVISRRKKTDVSSNVRLLEIPKKIIEKYFGTTRNEFVFPVPSNATCNNHITRIMAIAEITAEQKVTFHTARHTFATMVLTAGASLESVQKMMGHTNITTTQIYAKILNEKVGMDMDIVARNLKAMEVSFSAMEEKIAV</sequence>
<dbReference type="Pfam" id="PF00589">
    <property type="entry name" value="Phage_integrase"/>
    <property type="match status" value="1"/>
</dbReference>
<dbReference type="EMBL" id="JAKHSK010000001">
    <property type="protein sequence ID" value="MCL6216883.1"/>
    <property type="molecule type" value="Genomic_DNA"/>
</dbReference>
<dbReference type="InterPro" id="IPR025269">
    <property type="entry name" value="SAM-like_dom"/>
</dbReference>
<name>A0A9X1ZR64_9FLAO</name>
<feature type="domain" description="Tyr recombinase" evidence="4">
    <location>
        <begin position="224"/>
        <end position="399"/>
    </location>
</feature>
<comment type="caution">
    <text evidence="5">The sequence shown here is derived from an EMBL/GenBank/DDBJ whole genome shotgun (WGS) entry which is preliminary data.</text>
</comment>
<dbReference type="GO" id="GO:0006310">
    <property type="term" value="P:DNA recombination"/>
    <property type="evidence" value="ECO:0007669"/>
    <property type="project" value="UniProtKB-KW"/>
</dbReference>
<dbReference type="Proteomes" id="UP001139521">
    <property type="component" value="Unassembled WGS sequence"/>
</dbReference>
<dbReference type="Gene3D" id="1.10.443.10">
    <property type="entry name" value="Intergrase catalytic core"/>
    <property type="match status" value="1"/>
</dbReference>